<evidence type="ECO:0000256" key="1">
    <source>
        <dbReference type="SAM" id="SignalP"/>
    </source>
</evidence>
<keyword evidence="3" id="KW-1185">Reference proteome</keyword>
<dbReference type="Proteomes" id="UP000275408">
    <property type="component" value="Unassembled WGS sequence"/>
</dbReference>
<dbReference type="SUPFAM" id="SSF81296">
    <property type="entry name" value="E set domains"/>
    <property type="match status" value="1"/>
</dbReference>
<organism evidence="2 3">
    <name type="scientific">Pocillopora damicornis</name>
    <name type="common">Cauliflower coral</name>
    <name type="synonym">Millepora damicornis</name>
    <dbReference type="NCBI Taxonomy" id="46731"/>
    <lineage>
        <taxon>Eukaryota</taxon>
        <taxon>Metazoa</taxon>
        <taxon>Cnidaria</taxon>
        <taxon>Anthozoa</taxon>
        <taxon>Hexacorallia</taxon>
        <taxon>Scleractinia</taxon>
        <taxon>Astrocoeniina</taxon>
        <taxon>Pocilloporidae</taxon>
        <taxon>Pocillopora</taxon>
    </lineage>
</organism>
<dbReference type="OrthoDB" id="5959172at2759"/>
<feature type="chain" id="PRO_5017996312" description="MD-2-related lipid-recognition domain-containing protein" evidence="1">
    <location>
        <begin position="27"/>
        <end position="130"/>
    </location>
</feature>
<reference evidence="2 3" key="1">
    <citation type="journal article" date="2018" name="Sci. Rep.">
        <title>Comparative analysis of the Pocillopora damicornis genome highlights role of immune system in coral evolution.</title>
        <authorList>
            <person name="Cunning R."/>
            <person name="Bay R.A."/>
            <person name="Gillette P."/>
            <person name="Baker A.C."/>
            <person name="Traylor-Knowles N."/>
        </authorList>
    </citation>
    <scope>NUCLEOTIDE SEQUENCE [LARGE SCALE GENOMIC DNA]</scope>
    <source>
        <strain evidence="2">RSMAS</strain>
        <tissue evidence="2">Whole animal</tissue>
    </source>
</reference>
<accession>A0A3M6UD92</accession>
<dbReference type="STRING" id="46731.A0A3M6UD92"/>
<feature type="signal peptide" evidence="1">
    <location>
        <begin position="1"/>
        <end position="26"/>
    </location>
</feature>
<comment type="caution">
    <text evidence="2">The sequence shown here is derived from an EMBL/GenBank/DDBJ whole genome shotgun (WGS) entry which is preliminary data.</text>
</comment>
<evidence type="ECO:0008006" key="4">
    <source>
        <dbReference type="Google" id="ProtNLM"/>
    </source>
</evidence>
<dbReference type="InterPro" id="IPR014756">
    <property type="entry name" value="Ig_E-set"/>
</dbReference>
<evidence type="ECO:0000313" key="2">
    <source>
        <dbReference type="EMBL" id="RMX51657.1"/>
    </source>
</evidence>
<protein>
    <recommendedName>
        <fullName evidence="4">MD-2-related lipid-recognition domain-containing protein</fullName>
    </recommendedName>
</protein>
<evidence type="ECO:0000313" key="3">
    <source>
        <dbReference type="Proteomes" id="UP000275408"/>
    </source>
</evidence>
<gene>
    <name evidence="2" type="ORF">pdam_00020304</name>
</gene>
<dbReference type="EMBL" id="RCHS01001727">
    <property type="protein sequence ID" value="RMX51657.1"/>
    <property type="molecule type" value="Genomic_DNA"/>
</dbReference>
<sequence length="130" mass="14622">MMILTQQPRQTIFLSMFVFVISGTWGYQSGIEMINVTFCGKYDKPPKLKVSPWPFIPAGNHFKVNMTFTPAVDVLEASMQYEVVLDGKVILRSRDDTICNVDPPFCNLPAGETKVWVITGKLPPIPPVFK</sequence>
<proteinExistence type="predicted"/>
<keyword evidence="1" id="KW-0732">Signal</keyword>
<dbReference type="AlphaFoldDB" id="A0A3M6UD92"/>
<feature type="non-terminal residue" evidence="2">
    <location>
        <position position="130"/>
    </location>
</feature>
<name>A0A3M6UD92_POCDA</name>